<sequence>MNKAVQLKWNLLTGLVIVGINLYWIWDNLYLLYQYHNTGILFLFMYPDWALISNSALGLVGFIIGILTAFDKLTIKKGISASVFLIVIRIVIKFISVN</sequence>
<dbReference type="OrthoDB" id="9790865at2"/>
<feature type="transmembrane region" description="Helical" evidence="1">
    <location>
        <begin position="7"/>
        <end position="26"/>
    </location>
</feature>
<feature type="transmembrane region" description="Helical" evidence="1">
    <location>
        <begin position="79"/>
        <end position="97"/>
    </location>
</feature>
<reference evidence="2 3" key="1">
    <citation type="submission" date="2019-10" db="EMBL/GenBank/DDBJ databases">
        <title>Prolixibacter strains distinguished by the presence of nitrate reductase genes were adept at nitrate-dependent anaerobic corrosion of metallic iron and carbon steel.</title>
        <authorList>
            <person name="Iino T."/>
            <person name="Shono N."/>
            <person name="Ito K."/>
            <person name="Nakamura R."/>
            <person name="Sueoka K."/>
            <person name="Harayama S."/>
            <person name="Ohkuma M."/>
        </authorList>
    </citation>
    <scope>NUCLEOTIDE SEQUENCE [LARGE SCALE GENOMIC DNA]</scope>
    <source>
        <strain evidence="2 3">JCM 13498</strain>
    </source>
</reference>
<keyword evidence="1" id="KW-0812">Transmembrane</keyword>
<dbReference type="RefSeq" id="WP_025866186.1">
    <property type="nucleotide sequence ID" value="NZ_BLAX01000001.1"/>
</dbReference>
<accession>A0A5M4B507</accession>
<protein>
    <submittedName>
        <fullName evidence="2">Uncharacterized protein</fullName>
    </submittedName>
</protein>
<gene>
    <name evidence="2" type="ORF">PbJCM13498_41050</name>
</gene>
<comment type="caution">
    <text evidence="2">The sequence shown here is derived from an EMBL/GenBank/DDBJ whole genome shotgun (WGS) entry which is preliminary data.</text>
</comment>
<evidence type="ECO:0000313" key="2">
    <source>
        <dbReference type="EMBL" id="GET35242.1"/>
    </source>
</evidence>
<dbReference type="EMBL" id="BLAX01000001">
    <property type="protein sequence ID" value="GET35242.1"/>
    <property type="molecule type" value="Genomic_DNA"/>
</dbReference>
<feature type="transmembrane region" description="Helical" evidence="1">
    <location>
        <begin position="46"/>
        <end position="67"/>
    </location>
</feature>
<dbReference type="AlphaFoldDB" id="A0A5M4B507"/>
<keyword evidence="3" id="KW-1185">Reference proteome</keyword>
<name>A0A5M4B507_9BACT</name>
<keyword evidence="1" id="KW-0472">Membrane</keyword>
<keyword evidence="1" id="KW-1133">Transmembrane helix</keyword>
<evidence type="ECO:0000256" key="1">
    <source>
        <dbReference type="SAM" id="Phobius"/>
    </source>
</evidence>
<proteinExistence type="predicted"/>
<organism evidence="2 3">
    <name type="scientific">Prolixibacter bellariivorans</name>
    <dbReference type="NCBI Taxonomy" id="314319"/>
    <lineage>
        <taxon>Bacteria</taxon>
        <taxon>Pseudomonadati</taxon>
        <taxon>Bacteroidota</taxon>
        <taxon>Bacteroidia</taxon>
        <taxon>Marinilabiliales</taxon>
        <taxon>Prolixibacteraceae</taxon>
        <taxon>Prolixibacter</taxon>
    </lineage>
</organism>
<evidence type="ECO:0000313" key="3">
    <source>
        <dbReference type="Proteomes" id="UP000391834"/>
    </source>
</evidence>
<dbReference type="Proteomes" id="UP000391834">
    <property type="component" value="Unassembled WGS sequence"/>
</dbReference>